<evidence type="ECO:0000313" key="2">
    <source>
        <dbReference type="EMBL" id="AEG92663.1"/>
    </source>
</evidence>
<reference evidence="2 3" key="2">
    <citation type="journal article" date="2011" name="PLoS ONE">
        <title>The Cyst-Dividing Bacterium Ramlibacter tataouinensis TTB310 Genome Reveals a Well-Stocked Toolbox for Adaptation to a Desert Environment.</title>
        <authorList>
            <person name="De Luca G."/>
            <person name="Barakat M."/>
            <person name="Ortet P."/>
            <person name="Fochesato S."/>
            <person name="Jourlin-Castelli C."/>
            <person name="Ansaldi M."/>
            <person name="Py B."/>
            <person name="Fichant G."/>
            <person name="Coutinho P.M."/>
            <person name="Voulhoux R."/>
            <person name="Bastien O."/>
            <person name="Marechal E."/>
            <person name="Henrissat B."/>
            <person name="Quentin Y."/>
            <person name="Noirot P."/>
            <person name="Filloux A."/>
            <person name="Mejean V."/>
            <person name="Dubow M.S."/>
            <person name="Barras F."/>
            <person name="Barbe V."/>
            <person name="Weissenbach J."/>
            <person name="Mihalcescu I."/>
            <person name="Vermeglio A."/>
            <person name="Achouak W."/>
            <person name="Heulin T."/>
        </authorList>
    </citation>
    <scope>NUCLEOTIDE SEQUENCE [LARGE SCALE GENOMIC DNA]</scope>
    <source>
        <strain evidence="3">ATCC BAA-407 / DSM 14655 / LMG 21543 / TTB310</strain>
    </source>
</reference>
<protein>
    <recommendedName>
        <fullName evidence="1">Amine oxidase domain-containing protein</fullName>
    </recommendedName>
</protein>
<keyword evidence="3" id="KW-1185">Reference proteome</keyword>
<sequence>MAQIAVIGAGWAGLAAAVTATQAGHRVSVFEAARTLGGRARSLEVALPEGGTALLDNGQHILIGAYGRTLALMRTVGVEPAQVLHALPLTLRFPDGTGLALPAWPAPLDAAWGIARARGWDARDKASLLRAALRWRLAGFQCAPDQTVLALCDGLAPRVLRELVEPLCVAALNTPAARASGQVFLRVLRDSLFGPGDGAWGSSWLLLPHAPLGELLPQAAARWLAARGQVLATGHRVASLAQDGPSGWRVDGQPFDAVLLACPPWEAQRLLAPLPCAAAWRALAQGLAHEPIATVYASSRRRLPLPLLALRDGPDAPAQYVFDRGQLGGPQGLLAFVASASRGAREAVERQVLAQAHALGWTDVRALQTVVEKRATFACLPGLRRPPVRVAPGLLACGDYVEGPYPATLEGAVRSAEAAAALLP</sequence>
<name>F5Y5G7_RAMTT</name>
<dbReference type="GO" id="GO:0016491">
    <property type="term" value="F:oxidoreductase activity"/>
    <property type="evidence" value="ECO:0007669"/>
    <property type="project" value="InterPro"/>
</dbReference>
<dbReference type="RefSeq" id="WP_013900895.1">
    <property type="nucleotide sequence ID" value="NC_015677.1"/>
</dbReference>
<dbReference type="SUPFAM" id="SSF51905">
    <property type="entry name" value="FAD/NAD(P)-binding domain"/>
    <property type="match status" value="1"/>
</dbReference>
<dbReference type="Pfam" id="PF01593">
    <property type="entry name" value="Amino_oxidase"/>
    <property type="match status" value="1"/>
</dbReference>
<feature type="domain" description="Amine oxidase" evidence="1">
    <location>
        <begin position="12"/>
        <end position="422"/>
    </location>
</feature>
<reference evidence="3" key="1">
    <citation type="submission" date="2006-01" db="EMBL/GenBank/DDBJ databases">
        <title>Genome of the cyst-dividing bacterium Ramlibacter tataouinensis.</title>
        <authorList>
            <person name="Barakat M."/>
            <person name="Ortet P."/>
            <person name="De Luca G."/>
            <person name="Jourlin-Castelli C."/>
            <person name="Ansaldi M."/>
            <person name="Py B."/>
            <person name="Fichant G."/>
            <person name="Coutinho P."/>
            <person name="Voulhoux R."/>
            <person name="Bastien O."/>
            <person name="Roy S."/>
            <person name="Marechal E."/>
            <person name="Henrissat B."/>
            <person name="Quentin Y."/>
            <person name="Noirot P."/>
            <person name="Filloux A."/>
            <person name="Mejean V."/>
            <person name="DuBow M."/>
            <person name="Barras F."/>
            <person name="Heulin T."/>
        </authorList>
    </citation>
    <scope>NUCLEOTIDE SEQUENCE [LARGE SCALE GENOMIC DNA]</scope>
    <source>
        <strain evidence="3">ATCC BAA-407 / DSM 14655 / LMG 21543 / TTB310</strain>
    </source>
</reference>
<dbReference type="InterPro" id="IPR050464">
    <property type="entry name" value="Zeta_carotene_desat/Oxidored"/>
</dbReference>
<proteinExistence type="predicted"/>
<dbReference type="OrthoDB" id="7849608at2"/>
<gene>
    <name evidence="2" type="ordered locus">Rta_15720</name>
</gene>
<evidence type="ECO:0000259" key="1">
    <source>
        <dbReference type="Pfam" id="PF01593"/>
    </source>
</evidence>
<dbReference type="HOGENOM" id="CLU_022687_2_1_4"/>
<dbReference type="PANTHER" id="PTHR42923">
    <property type="entry name" value="PROTOPORPHYRINOGEN OXIDASE"/>
    <property type="match status" value="1"/>
</dbReference>
<accession>F5Y5G7</accession>
<dbReference type="NCBIfam" id="TIGR03467">
    <property type="entry name" value="HpnE"/>
    <property type="match status" value="1"/>
</dbReference>
<dbReference type="Gene3D" id="3.50.50.60">
    <property type="entry name" value="FAD/NAD(P)-binding domain"/>
    <property type="match status" value="2"/>
</dbReference>
<dbReference type="InterPro" id="IPR017830">
    <property type="entry name" value="SQase_HpnE"/>
</dbReference>
<evidence type="ECO:0000313" key="3">
    <source>
        <dbReference type="Proteomes" id="UP000008385"/>
    </source>
</evidence>
<dbReference type="PATRIC" id="fig|365046.3.peg.1603"/>
<dbReference type="InterPro" id="IPR002937">
    <property type="entry name" value="Amino_oxidase"/>
</dbReference>
<dbReference type="Proteomes" id="UP000008385">
    <property type="component" value="Chromosome"/>
</dbReference>
<dbReference type="Gene3D" id="3.90.660.10">
    <property type="match status" value="1"/>
</dbReference>
<organism evidence="2 3">
    <name type="scientific">Ramlibacter tataouinensis (strain ATCC BAA-407 / DSM 14655 / LMG 21543 / TTB310)</name>
    <dbReference type="NCBI Taxonomy" id="365046"/>
    <lineage>
        <taxon>Bacteria</taxon>
        <taxon>Pseudomonadati</taxon>
        <taxon>Pseudomonadota</taxon>
        <taxon>Betaproteobacteria</taxon>
        <taxon>Burkholderiales</taxon>
        <taxon>Comamonadaceae</taxon>
        <taxon>Ramlibacter</taxon>
    </lineage>
</organism>
<dbReference type="EMBL" id="CP000245">
    <property type="protein sequence ID" value="AEG92663.1"/>
    <property type="molecule type" value="Genomic_DNA"/>
</dbReference>
<dbReference type="InterPro" id="IPR036188">
    <property type="entry name" value="FAD/NAD-bd_sf"/>
</dbReference>
<dbReference type="KEGG" id="rta:Rta_15720"/>
<dbReference type="eggNOG" id="COG1232">
    <property type="taxonomic scope" value="Bacteria"/>
</dbReference>
<dbReference type="STRING" id="365046.Rta_15720"/>
<dbReference type="AlphaFoldDB" id="F5Y5G7"/>
<dbReference type="PANTHER" id="PTHR42923:SF47">
    <property type="entry name" value="BLR3003 PROTEIN"/>
    <property type="match status" value="1"/>
</dbReference>